<keyword evidence="3" id="KW-1185">Reference proteome</keyword>
<keyword evidence="1" id="KW-0472">Membrane</keyword>
<reference evidence="2 3" key="1">
    <citation type="submission" date="2024-04" db="EMBL/GenBank/DDBJ databases">
        <title>Isolation and characterization of novel acetogenic strains of the genera Terrisporobacter and Acetoanaerobium.</title>
        <authorList>
            <person name="Boeer T."/>
            <person name="Schueler M.A."/>
            <person name="Lueschen A."/>
            <person name="Eysell L."/>
            <person name="Droege J."/>
            <person name="Heinemann M."/>
            <person name="Engelhardt L."/>
            <person name="Basen M."/>
            <person name="Daniel R."/>
        </authorList>
    </citation>
    <scope>NUCLEOTIDE SEQUENCE [LARGE SCALE GENOMIC DNA]</scope>
    <source>
        <strain evidence="2 3">ELB</strain>
    </source>
</reference>
<dbReference type="Proteomes" id="UP001477947">
    <property type="component" value="Chromosome"/>
</dbReference>
<name>A0ABZ3FGR0_9FIRM</name>
<evidence type="ECO:0000313" key="2">
    <source>
        <dbReference type="EMBL" id="XAM42189.1"/>
    </source>
</evidence>
<evidence type="ECO:0000313" key="3">
    <source>
        <dbReference type="Proteomes" id="UP001477947"/>
    </source>
</evidence>
<sequence>MNKQEFIKQLKIKLKNLPQDELDNAIEYYTEYFEDANIDDNVDVTKELGTPSQIASQLFADYAVKDKPSKNNISSIWFIILAIFAAPIALPLTFAAIVVIGSLAFAGFMLIAALGITVLAMVFTGVVVFISSFSIISKTFAGALLIMGIGCALAGISILCVNVILSLFNWFIKLIVKLANSIIMRFSKKSN</sequence>
<dbReference type="EMBL" id="CP154622">
    <property type="protein sequence ID" value="XAM42189.1"/>
    <property type="molecule type" value="Genomic_DNA"/>
</dbReference>
<accession>A0ABZ3FGR0</accession>
<feature type="transmembrane region" description="Helical" evidence="1">
    <location>
        <begin position="106"/>
        <end position="130"/>
    </location>
</feature>
<gene>
    <name evidence="2" type="ORF">TPELB_25020</name>
</gene>
<dbReference type="Pfam" id="PF22564">
    <property type="entry name" value="HAAS"/>
    <property type="match status" value="1"/>
</dbReference>
<keyword evidence="1" id="KW-0812">Transmembrane</keyword>
<feature type="transmembrane region" description="Helical" evidence="1">
    <location>
        <begin position="76"/>
        <end position="100"/>
    </location>
</feature>
<organism evidence="2 3">
    <name type="scientific">Terrisporobacter petrolearius</name>
    <dbReference type="NCBI Taxonomy" id="1460447"/>
    <lineage>
        <taxon>Bacteria</taxon>
        <taxon>Bacillati</taxon>
        <taxon>Bacillota</taxon>
        <taxon>Clostridia</taxon>
        <taxon>Peptostreptococcales</taxon>
        <taxon>Peptostreptococcaceae</taxon>
        <taxon>Terrisporobacter</taxon>
    </lineage>
</organism>
<proteinExistence type="predicted"/>
<dbReference type="RefSeq" id="WP_206923752.1">
    <property type="nucleotide sequence ID" value="NZ_CP154622.1"/>
</dbReference>
<keyword evidence="1" id="KW-1133">Transmembrane helix</keyword>
<evidence type="ECO:0000256" key="1">
    <source>
        <dbReference type="SAM" id="Phobius"/>
    </source>
</evidence>
<evidence type="ECO:0008006" key="4">
    <source>
        <dbReference type="Google" id="ProtNLM"/>
    </source>
</evidence>
<protein>
    <recommendedName>
        <fullName evidence="4">DUF1700 domain-containing protein</fullName>
    </recommendedName>
</protein>
<feature type="transmembrane region" description="Helical" evidence="1">
    <location>
        <begin position="142"/>
        <end position="164"/>
    </location>
</feature>